<dbReference type="AlphaFoldDB" id="K1PTJ8"/>
<proteinExistence type="predicted"/>
<accession>K1PTJ8</accession>
<dbReference type="HOGENOM" id="CLU_1556771_0_0_1"/>
<protein>
    <submittedName>
        <fullName evidence="1">Uncharacterized protein</fullName>
    </submittedName>
</protein>
<evidence type="ECO:0000313" key="1">
    <source>
        <dbReference type="EMBL" id="EKC22229.1"/>
    </source>
</evidence>
<name>K1PTJ8_MAGGI</name>
<dbReference type="EMBL" id="JH815816">
    <property type="protein sequence ID" value="EKC22229.1"/>
    <property type="molecule type" value="Genomic_DNA"/>
</dbReference>
<sequence>MRCPKTGFTPLKIASLVVGGITIIIHITAVAYPEWDGINIHTQSQRIQGYGSIWDFTVTEDSTNKFFYNSSARHLMDKAFECLMGAILYKYNYTKHEAPKDLNPTEHRPYEEHVLRAGFYLECAAGGLFLLTSLIPIFDIMYYGEKKTPSINPAIDKENQKITRKDMKTREK</sequence>
<dbReference type="InParanoid" id="K1PTJ8"/>
<gene>
    <name evidence="1" type="ORF">CGI_10002612</name>
</gene>
<organism evidence="1">
    <name type="scientific">Magallana gigas</name>
    <name type="common">Pacific oyster</name>
    <name type="synonym">Crassostrea gigas</name>
    <dbReference type="NCBI Taxonomy" id="29159"/>
    <lineage>
        <taxon>Eukaryota</taxon>
        <taxon>Metazoa</taxon>
        <taxon>Spiralia</taxon>
        <taxon>Lophotrochozoa</taxon>
        <taxon>Mollusca</taxon>
        <taxon>Bivalvia</taxon>
        <taxon>Autobranchia</taxon>
        <taxon>Pteriomorphia</taxon>
        <taxon>Ostreida</taxon>
        <taxon>Ostreoidea</taxon>
        <taxon>Ostreidae</taxon>
        <taxon>Magallana</taxon>
    </lineage>
</organism>
<reference evidence="1" key="1">
    <citation type="journal article" date="2012" name="Nature">
        <title>The oyster genome reveals stress adaptation and complexity of shell formation.</title>
        <authorList>
            <person name="Zhang G."/>
            <person name="Fang X."/>
            <person name="Guo X."/>
            <person name="Li L."/>
            <person name="Luo R."/>
            <person name="Xu F."/>
            <person name="Yang P."/>
            <person name="Zhang L."/>
            <person name="Wang X."/>
            <person name="Qi H."/>
            <person name="Xiong Z."/>
            <person name="Que H."/>
            <person name="Xie Y."/>
            <person name="Holland P.W."/>
            <person name="Paps J."/>
            <person name="Zhu Y."/>
            <person name="Wu F."/>
            <person name="Chen Y."/>
            <person name="Wang J."/>
            <person name="Peng C."/>
            <person name="Meng J."/>
            <person name="Yang L."/>
            <person name="Liu J."/>
            <person name="Wen B."/>
            <person name="Zhang N."/>
            <person name="Huang Z."/>
            <person name="Zhu Q."/>
            <person name="Feng Y."/>
            <person name="Mount A."/>
            <person name="Hedgecock D."/>
            <person name="Xu Z."/>
            <person name="Liu Y."/>
            <person name="Domazet-Loso T."/>
            <person name="Du Y."/>
            <person name="Sun X."/>
            <person name="Zhang S."/>
            <person name="Liu B."/>
            <person name="Cheng P."/>
            <person name="Jiang X."/>
            <person name="Li J."/>
            <person name="Fan D."/>
            <person name="Wang W."/>
            <person name="Fu W."/>
            <person name="Wang T."/>
            <person name="Wang B."/>
            <person name="Zhang J."/>
            <person name="Peng Z."/>
            <person name="Li Y."/>
            <person name="Li N."/>
            <person name="Wang J."/>
            <person name="Chen M."/>
            <person name="He Y."/>
            <person name="Tan F."/>
            <person name="Song X."/>
            <person name="Zheng Q."/>
            <person name="Huang R."/>
            <person name="Yang H."/>
            <person name="Du X."/>
            <person name="Chen L."/>
            <person name="Yang M."/>
            <person name="Gaffney P.M."/>
            <person name="Wang S."/>
            <person name="Luo L."/>
            <person name="She Z."/>
            <person name="Ming Y."/>
            <person name="Huang W."/>
            <person name="Zhang S."/>
            <person name="Huang B."/>
            <person name="Zhang Y."/>
            <person name="Qu T."/>
            <person name="Ni P."/>
            <person name="Miao G."/>
            <person name="Wang J."/>
            <person name="Wang Q."/>
            <person name="Steinberg C.E."/>
            <person name="Wang H."/>
            <person name="Li N."/>
            <person name="Qian L."/>
            <person name="Zhang G."/>
            <person name="Li Y."/>
            <person name="Yang H."/>
            <person name="Liu X."/>
            <person name="Wang J."/>
            <person name="Yin Y."/>
            <person name="Wang J."/>
        </authorList>
    </citation>
    <scope>NUCLEOTIDE SEQUENCE [LARGE SCALE GENOMIC DNA]</scope>
    <source>
        <strain evidence="1">05x7-T-G4-1.051#20</strain>
    </source>
</reference>